<evidence type="ECO:0000256" key="7">
    <source>
        <dbReference type="ARBA" id="ARBA00023211"/>
    </source>
</evidence>
<feature type="transmembrane region" description="Helical" evidence="8">
    <location>
        <begin position="134"/>
        <end position="157"/>
    </location>
</feature>
<reference evidence="10 11" key="1">
    <citation type="submission" date="2019-03" db="EMBL/GenBank/DDBJ databases">
        <title>Genomic Encyclopedia of Type Strains, Phase IV (KMG-IV): sequencing the most valuable type-strain genomes for metagenomic binning, comparative biology and taxonomic classification.</title>
        <authorList>
            <person name="Goeker M."/>
        </authorList>
    </citation>
    <scope>NUCLEOTIDE SEQUENCE [LARGE SCALE GENOMIC DNA]</scope>
    <source>
        <strain evidence="10 11">DSM 25059</strain>
    </source>
</reference>
<evidence type="ECO:0000256" key="1">
    <source>
        <dbReference type="ARBA" id="ARBA00022448"/>
    </source>
</evidence>
<dbReference type="Proteomes" id="UP000295493">
    <property type="component" value="Unassembled WGS sequence"/>
</dbReference>
<evidence type="ECO:0000313" key="11">
    <source>
        <dbReference type="Proteomes" id="UP000295493"/>
    </source>
</evidence>
<feature type="transmembrane region" description="Helical" evidence="8">
    <location>
        <begin position="105"/>
        <end position="127"/>
    </location>
</feature>
<dbReference type="RefSeq" id="WP_133496814.1">
    <property type="nucleotide sequence ID" value="NZ_BMLU01000014.1"/>
</dbReference>
<feature type="transmembrane region" description="Helical" evidence="8">
    <location>
        <begin position="35"/>
        <end position="60"/>
    </location>
</feature>
<evidence type="ECO:0000256" key="4">
    <source>
        <dbReference type="ARBA" id="ARBA00022989"/>
    </source>
</evidence>
<dbReference type="InterPro" id="IPR003810">
    <property type="entry name" value="Mntp/YtaF"/>
</dbReference>
<dbReference type="OrthoDB" id="9811590at2"/>
<comment type="function">
    <text evidence="8">Probably functions as a manganese efflux pump.</text>
</comment>
<comment type="subcellular location">
    <subcellularLocation>
        <location evidence="8">Cell membrane</location>
        <topology evidence="8">Multi-pass membrane protein</topology>
    </subcellularLocation>
</comment>
<evidence type="ECO:0000256" key="2">
    <source>
        <dbReference type="ARBA" id="ARBA00022475"/>
    </source>
</evidence>
<evidence type="ECO:0000256" key="5">
    <source>
        <dbReference type="ARBA" id="ARBA00023065"/>
    </source>
</evidence>
<keyword evidence="9" id="KW-0732">Signal</keyword>
<dbReference type="GO" id="GO:0005886">
    <property type="term" value="C:plasma membrane"/>
    <property type="evidence" value="ECO:0007669"/>
    <property type="project" value="UniProtKB-SubCell"/>
</dbReference>
<comment type="similarity">
    <text evidence="8">Belongs to the MntP (TC 9.B.29) family.</text>
</comment>
<dbReference type="InterPro" id="IPR022929">
    <property type="entry name" value="Put_MntP"/>
</dbReference>
<keyword evidence="5 8" id="KW-0406">Ion transport</keyword>
<name>A0A4R6FEK1_9SPHN</name>
<dbReference type="PANTHER" id="PTHR35529">
    <property type="entry name" value="MANGANESE EFFLUX PUMP MNTP-RELATED"/>
    <property type="match status" value="1"/>
</dbReference>
<keyword evidence="11" id="KW-1185">Reference proteome</keyword>
<comment type="caution">
    <text evidence="8">Lacks conserved residue(s) required for the propagation of feature annotation.</text>
</comment>
<evidence type="ECO:0000256" key="9">
    <source>
        <dbReference type="SAM" id="SignalP"/>
    </source>
</evidence>
<keyword evidence="3 8" id="KW-0812">Transmembrane</keyword>
<dbReference type="Pfam" id="PF02659">
    <property type="entry name" value="Mntp"/>
    <property type="match status" value="1"/>
</dbReference>
<keyword evidence="4 8" id="KW-1133">Transmembrane helix</keyword>
<dbReference type="PANTHER" id="PTHR35529:SF1">
    <property type="entry name" value="MANGANESE EFFLUX PUMP MNTP-RELATED"/>
    <property type="match status" value="1"/>
</dbReference>
<evidence type="ECO:0000313" key="10">
    <source>
        <dbReference type="EMBL" id="TDN78764.1"/>
    </source>
</evidence>
<accession>A0A4R6FEK1</accession>
<protein>
    <recommendedName>
        <fullName evidence="8">Putative manganese efflux pump MntP</fullName>
    </recommendedName>
</protein>
<proteinExistence type="inferred from homology"/>
<dbReference type="GO" id="GO:0005384">
    <property type="term" value="F:manganese ion transmembrane transporter activity"/>
    <property type="evidence" value="ECO:0007669"/>
    <property type="project" value="UniProtKB-UniRule"/>
</dbReference>
<keyword evidence="7 8" id="KW-0464">Manganese</keyword>
<feature type="chain" id="PRO_5020583225" description="Putative manganese efflux pump MntP" evidence="9">
    <location>
        <begin position="20"/>
        <end position="191"/>
    </location>
</feature>
<evidence type="ECO:0000256" key="8">
    <source>
        <dbReference type="HAMAP-Rule" id="MF_01521"/>
    </source>
</evidence>
<evidence type="ECO:0000256" key="6">
    <source>
        <dbReference type="ARBA" id="ARBA00023136"/>
    </source>
</evidence>
<keyword evidence="6 8" id="KW-0472">Membrane</keyword>
<dbReference type="AlphaFoldDB" id="A0A4R6FEK1"/>
<organism evidence="10 11">
    <name type="scientific">Stakelama pacifica</name>
    <dbReference type="NCBI Taxonomy" id="517720"/>
    <lineage>
        <taxon>Bacteria</taxon>
        <taxon>Pseudomonadati</taxon>
        <taxon>Pseudomonadota</taxon>
        <taxon>Alphaproteobacteria</taxon>
        <taxon>Sphingomonadales</taxon>
        <taxon>Sphingomonadaceae</taxon>
        <taxon>Stakelama</taxon>
    </lineage>
</organism>
<evidence type="ECO:0000256" key="3">
    <source>
        <dbReference type="ARBA" id="ARBA00022692"/>
    </source>
</evidence>
<comment type="caution">
    <text evidence="10">The sequence shown here is derived from an EMBL/GenBank/DDBJ whole genome shotgun (WGS) entry which is preliminary data.</text>
</comment>
<keyword evidence="2 8" id="KW-1003">Cell membrane</keyword>
<keyword evidence="1 8" id="KW-0813">Transport</keyword>
<sequence>MTPGAIALLSISMSTDAFAAAVGRGATKRPGWAAAIRTGAVFGVIEGITPIIGWSLGLLAASVVQQVDHWIAFGLLSAVGVKAILDAVSDDASEDAPVAKSPRSGIVALLAMAVGTSLDAAAIGVGLAFIQVDIWLIAACIGLSTFLFTTLGMRIGGVVGARFGKWAELAGGITLIGIGTEILLDHLGYLG</sequence>
<feature type="signal peptide" evidence="9">
    <location>
        <begin position="1"/>
        <end position="19"/>
    </location>
</feature>
<dbReference type="EMBL" id="SNWD01000015">
    <property type="protein sequence ID" value="TDN78764.1"/>
    <property type="molecule type" value="Genomic_DNA"/>
</dbReference>
<gene>
    <name evidence="8" type="primary">mntP</name>
    <name evidence="10" type="ORF">EV664_11527</name>
</gene>
<dbReference type="HAMAP" id="MF_01521">
    <property type="entry name" value="MntP_pump"/>
    <property type="match status" value="1"/>
</dbReference>